<evidence type="ECO:0000313" key="2">
    <source>
        <dbReference type="EMBL" id="GAH76880.1"/>
    </source>
</evidence>
<protein>
    <submittedName>
        <fullName evidence="2">Uncharacterized protein</fullName>
    </submittedName>
</protein>
<keyword evidence="1" id="KW-0175">Coiled coil</keyword>
<dbReference type="AlphaFoldDB" id="X1J5T3"/>
<proteinExistence type="predicted"/>
<feature type="non-terminal residue" evidence="2">
    <location>
        <position position="187"/>
    </location>
</feature>
<name>X1J5T3_9ZZZZ</name>
<accession>X1J5T3</accession>
<feature type="coiled-coil region" evidence="1">
    <location>
        <begin position="116"/>
        <end position="143"/>
    </location>
</feature>
<evidence type="ECO:0000256" key="1">
    <source>
        <dbReference type="SAM" id="Coils"/>
    </source>
</evidence>
<organism evidence="2">
    <name type="scientific">marine sediment metagenome</name>
    <dbReference type="NCBI Taxonomy" id="412755"/>
    <lineage>
        <taxon>unclassified sequences</taxon>
        <taxon>metagenomes</taxon>
        <taxon>ecological metagenomes</taxon>
    </lineage>
</organism>
<gene>
    <name evidence="2" type="ORF">S03H2_65852</name>
</gene>
<dbReference type="EMBL" id="BARU01042936">
    <property type="protein sequence ID" value="GAH76880.1"/>
    <property type="molecule type" value="Genomic_DNA"/>
</dbReference>
<comment type="caution">
    <text evidence="2">The sequence shown here is derived from an EMBL/GenBank/DDBJ whole genome shotgun (WGS) entry which is preliminary data.</text>
</comment>
<sequence>MFYFKEAPISPTKLDPNQLALITEFRKQIGEKGALYWTFNRIEEFTQLIRTHLSRVVQEWRKTWGEAAETRNAIQKPSKHKVIDTKDTEGINEEEKGLIDLTESGMEKFEILIDVLKHITAEMQNLDKKIRQRTEELKSATSTDANVNIKQKKRAINLAAVDMEHFNVRMEEEIPKFFKSHSEGANA</sequence>
<reference evidence="2" key="1">
    <citation type="journal article" date="2014" name="Front. Microbiol.">
        <title>High frequency of phylogenetically diverse reductive dehalogenase-homologous genes in deep subseafloor sedimentary metagenomes.</title>
        <authorList>
            <person name="Kawai M."/>
            <person name="Futagami T."/>
            <person name="Toyoda A."/>
            <person name="Takaki Y."/>
            <person name="Nishi S."/>
            <person name="Hori S."/>
            <person name="Arai W."/>
            <person name="Tsubouchi T."/>
            <person name="Morono Y."/>
            <person name="Uchiyama I."/>
            <person name="Ito T."/>
            <person name="Fujiyama A."/>
            <person name="Inagaki F."/>
            <person name="Takami H."/>
        </authorList>
    </citation>
    <scope>NUCLEOTIDE SEQUENCE</scope>
    <source>
        <strain evidence="2">Expedition CK06-06</strain>
    </source>
</reference>